<accession>A0A6B0TTT0</accession>
<proteinExistence type="predicted"/>
<sequence>MSIRARRRPLIQATLPLLALLAGPVRGDDGGGADGATALDTGLPFATGAVEQDVQLRGARGAPTVQTGRIGALSYRFGADGIGAIWRDDPYRPLARLTCAGGDGQCTADFGALRVRVNGEGIWAIAVADGLSPALRLHIPGVADRILPAGPVDPADLSLLVAARALVPAPDPGLHDPVDPAALLPALAWLAWAGAGQSVSGKPPFGAWPGWFDGGVPADPPEPEGAPPDGLQALIADPVDAPDLHVTLGPVPDLSDALHAGLTVSRAGAEPERSRLAMLPRPQPPSAPPLSRDPDLSTDALTAPCAPPPLVFDAEGRIGPAGDPDCASPVPLAPLEARLWPDAEDAASFDLLKDLVGRWHGSGPPDTEN</sequence>
<dbReference type="Proteomes" id="UP000436016">
    <property type="component" value="Unassembled WGS sequence"/>
</dbReference>
<dbReference type="AlphaFoldDB" id="A0A6B0TTT0"/>
<feature type="chain" id="PRO_5025652596" evidence="2">
    <location>
        <begin position="28"/>
        <end position="369"/>
    </location>
</feature>
<reference evidence="3 4" key="1">
    <citation type="submission" date="2019-12" db="EMBL/GenBank/DDBJ databases">
        <title>Strain KN286 was isolated from seawater, which was collected from Caroline Seamount in the tropical western Pacific.</title>
        <authorList>
            <person name="Wang Q."/>
        </authorList>
    </citation>
    <scope>NUCLEOTIDE SEQUENCE [LARGE SCALE GENOMIC DNA]</scope>
    <source>
        <strain evidence="3 4">KN286</strain>
    </source>
</reference>
<dbReference type="RefSeq" id="WP_160852213.1">
    <property type="nucleotide sequence ID" value="NZ_WUWG01000001.1"/>
</dbReference>
<keyword evidence="4" id="KW-1185">Reference proteome</keyword>
<name>A0A6B0TTT0_9RHOB</name>
<gene>
    <name evidence="3" type="ORF">GSH16_04190</name>
</gene>
<feature type="signal peptide" evidence="2">
    <location>
        <begin position="1"/>
        <end position="27"/>
    </location>
</feature>
<evidence type="ECO:0000313" key="4">
    <source>
        <dbReference type="Proteomes" id="UP000436016"/>
    </source>
</evidence>
<dbReference type="EMBL" id="WUWG01000001">
    <property type="protein sequence ID" value="MXU64634.1"/>
    <property type="molecule type" value="Genomic_DNA"/>
</dbReference>
<keyword evidence="2" id="KW-0732">Signal</keyword>
<evidence type="ECO:0000313" key="3">
    <source>
        <dbReference type="EMBL" id="MXU64634.1"/>
    </source>
</evidence>
<feature type="region of interest" description="Disordered" evidence="1">
    <location>
        <begin position="266"/>
        <end position="297"/>
    </location>
</feature>
<evidence type="ECO:0000256" key="2">
    <source>
        <dbReference type="SAM" id="SignalP"/>
    </source>
</evidence>
<evidence type="ECO:0000256" key="1">
    <source>
        <dbReference type="SAM" id="MobiDB-lite"/>
    </source>
</evidence>
<comment type="caution">
    <text evidence="3">The sequence shown here is derived from an EMBL/GenBank/DDBJ whole genome shotgun (WGS) entry which is preliminary data.</text>
</comment>
<protein>
    <submittedName>
        <fullName evidence="3">Uncharacterized protein</fullName>
    </submittedName>
</protein>
<organism evidence="3 4">
    <name type="scientific">Oceanomicrobium pacificus</name>
    <dbReference type="NCBI Taxonomy" id="2692916"/>
    <lineage>
        <taxon>Bacteria</taxon>
        <taxon>Pseudomonadati</taxon>
        <taxon>Pseudomonadota</taxon>
        <taxon>Alphaproteobacteria</taxon>
        <taxon>Rhodobacterales</taxon>
        <taxon>Paracoccaceae</taxon>
        <taxon>Oceanomicrobium</taxon>
    </lineage>
</organism>